<evidence type="ECO:0008006" key="5">
    <source>
        <dbReference type="Google" id="ProtNLM"/>
    </source>
</evidence>
<feature type="transmembrane region" description="Helical" evidence="1">
    <location>
        <begin position="360"/>
        <end position="381"/>
    </location>
</feature>
<reference evidence="3 4" key="2">
    <citation type="submission" date="2024-07" db="EMBL/GenBank/DDBJ databases">
        <authorList>
            <person name="Akdeniz Z."/>
        </authorList>
    </citation>
    <scope>NUCLEOTIDE SEQUENCE [LARGE SCALE GENOMIC DNA]</scope>
</reference>
<feature type="transmembrane region" description="Helical" evidence="1">
    <location>
        <begin position="99"/>
        <end position="119"/>
    </location>
</feature>
<protein>
    <recommendedName>
        <fullName evidence="5">Transmembrane protein</fullName>
    </recommendedName>
</protein>
<keyword evidence="4" id="KW-1185">Reference proteome</keyword>
<evidence type="ECO:0000313" key="3">
    <source>
        <dbReference type="EMBL" id="CAL6016585.1"/>
    </source>
</evidence>
<feature type="transmembrane region" description="Helical" evidence="1">
    <location>
        <begin position="199"/>
        <end position="221"/>
    </location>
</feature>
<keyword evidence="1" id="KW-0812">Transmembrane</keyword>
<keyword evidence="1" id="KW-1133">Transmembrane helix</keyword>
<organism evidence="2">
    <name type="scientific">Hexamita inflata</name>
    <dbReference type="NCBI Taxonomy" id="28002"/>
    <lineage>
        <taxon>Eukaryota</taxon>
        <taxon>Metamonada</taxon>
        <taxon>Diplomonadida</taxon>
        <taxon>Hexamitidae</taxon>
        <taxon>Hexamitinae</taxon>
        <taxon>Hexamita</taxon>
    </lineage>
</organism>
<sequence length="420" mass="49298">MTQSKYVQYAQSKPLGVTWIQLSYAVKNIVEKIMMPPQQNDEYLMKNPINHVLFKQGRFFGNDYLSSMQSIIYHTFISSRYSYSLDYWCVTSLRLLNHIPLIICSIISYSLGYISLRLMYSQIFISSQWVNSDTPCYEILNLNIELCLLSFLVYYMCDKFKLNVIKTFSALGLLSVLIRSGIIIYFHQNNKLTDLNFRFLYDTNVFTQFYHFAFGFIFSEFRNKFKRTPKMLFNQLIQPKIVRFPQEFIKAVKVFVPILQFICVYVDSMIQIKYENENKPVQLMICRLLSKPIYDLLMWVKIAINELQLEFNINNQQNDKQKVIVPGYNIHQLTLLAAQPLCAIIKVAVGQTVIGPYHPYIFVLMTIGVVVAKDLLAQVIIKLFNWFMQDLHNSCFNYFNGLKRKRITTLIKEAIYTGVE</sequence>
<evidence type="ECO:0000256" key="1">
    <source>
        <dbReference type="SAM" id="Phobius"/>
    </source>
</evidence>
<accession>A0AA86QID2</accession>
<comment type="caution">
    <text evidence="2">The sequence shown here is derived from an EMBL/GenBank/DDBJ whole genome shotgun (WGS) entry which is preliminary data.</text>
</comment>
<reference evidence="2" key="1">
    <citation type="submission" date="2023-06" db="EMBL/GenBank/DDBJ databases">
        <authorList>
            <person name="Kurt Z."/>
        </authorList>
    </citation>
    <scope>NUCLEOTIDE SEQUENCE</scope>
</reference>
<keyword evidence="1" id="KW-0472">Membrane</keyword>
<dbReference type="AlphaFoldDB" id="A0AA86QID2"/>
<dbReference type="EMBL" id="CAXDID020000076">
    <property type="protein sequence ID" value="CAL6016585.1"/>
    <property type="molecule type" value="Genomic_DNA"/>
</dbReference>
<evidence type="ECO:0000313" key="2">
    <source>
        <dbReference type="EMBL" id="CAI9958823.1"/>
    </source>
</evidence>
<dbReference type="EMBL" id="CATOUU010000909">
    <property type="protein sequence ID" value="CAI9958823.1"/>
    <property type="molecule type" value="Genomic_DNA"/>
</dbReference>
<gene>
    <name evidence="3" type="ORF">HINF_LOCUS25581</name>
    <name evidence="2" type="ORF">HINF_LOCUS46468</name>
</gene>
<evidence type="ECO:0000313" key="4">
    <source>
        <dbReference type="Proteomes" id="UP001642409"/>
    </source>
</evidence>
<name>A0AA86QID2_9EUKA</name>
<feature type="transmembrane region" description="Helical" evidence="1">
    <location>
        <begin position="168"/>
        <end position="187"/>
    </location>
</feature>
<dbReference type="Proteomes" id="UP001642409">
    <property type="component" value="Unassembled WGS sequence"/>
</dbReference>
<feature type="transmembrane region" description="Helical" evidence="1">
    <location>
        <begin position="139"/>
        <end position="156"/>
    </location>
</feature>
<proteinExistence type="predicted"/>